<dbReference type="Proteomes" id="UP001145094">
    <property type="component" value="Unassembled WGS sequence"/>
</dbReference>
<keyword evidence="1" id="KW-1133">Transmembrane helix</keyword>
<evidence type="ECO:0000313" key="2">
    <source>
        <dbReference type="EMBL" id="GLG89341.1"/>
    </source>
</evidence>
<accession>A0A9W6FGS4</accession>
<feature type="transmembrane region" description="Helical" evidence="1">
    <location>
        <begin position="57"/>
        <end position="79"/>
    </location>
</feature>
<evidence type="ECO:0000313" key="3">
    <source>
        <dbReference type="EMBL" id="GLG89347.1"/>
    </source>
</evidence>
<reference evidence="3" key="1">
    <citation type="submission" date="2022-11" db="EMBL/GenBank/DDBJ databases">
        <title>Draft genome sequence of Sellimonas catena strain 18CBH55.</title>
        <authorList>
            <person name="Hisatomi A."/>
            <person name="Ohkuma M."/>
            <person name="Sakamoto M."/>
        </authorList>
    </citation>
    <scope>NUCLEOTIDE SEQUENCE</scope>
    <source>
        <strain evidence="3">18CBH55</strain>
    </source>
</reference>
<dbReference type="AlphaFoldDB" id="A0A9W6FGS4"/>
<protein>
    <submittedName>
        <fullName evidence="3">Uncharacterized protein</fullName>
    </submittedName>
</protein>
<reference evidence="3" key="3">
    <citation type="journal article" date="2023" name="Int. J. Syst. Evol. Microbiol.">
        <title>Sellimonas catena sp. nov., isolated from human faeces.</title>
        <authorList>
            <person name="Hisatomi A."/>
            <person name="Ohkuma M."/>
            <person name="Sakamoto M."/>
        </authorList>
    </citation>
    <scope>NUCLEOTIDE SEQUENCE</scope>
    <source>
        <strain evidence="3">18CBH55</strain>
    </source>
</reference>
<dbReference type="EMBL" id="BSCH01000004">
    <property type="protein sequence ID" value="GLG89347.1"/>
    <property type="molecule type" value="Genomic_DNA"/>
</dbReference>
<gene>
    <name evidence="2" type="ORF">Selli2_07680</name>
    <name evidence="3" type="ORF">Selli2_07740</name>
</gene>
<keyword evidence="1" id="KW-0472">Membrane</keyword>
<sequence>MVETPIDAVFGSVYRPMKFGIYFSVPCIKTAISNHFKVFFRDVSDEAFDEINGRDGFFYIFFVFMAIVMKSNEFTIVLINSGSGNNRATKITTDILDNVLRVAFVRFCIDIETMLVIRITF</sequence>
<organism evidence="3 4">
    <name type="scientific">Sellimonas catena</name>
    <dbReference type="NCBI Taxonomy" id="2994035"/>
    <lineage>
        <taxon>Bacteria</taxon>
        <taxon>Bacillati</taxon>
        <taxon>Bacillota</taxon>
        <taxon>Clostridia</taxon>
        <taxon>Lachnospirales</taxon>
        <taxon>Lachnospiraceae</taxon>
        <taxon>Sellimonas</taxon>
    </lineage>
</organism>
<reference evidence="3" key="2">
    <citation type="submission" date="2022-11" db="EMBL/GenBank/DDBJ databases">
        <title>Draft genome sequence of Sellimonas catena strain 18CBH55.</title>
        <authorList>
            <person name="Atsushi H."/>
            <person name="Moriya O."/>
            <person name="Mitsuo S."/>
        </authorList>
    </citation>
    <scope>NUCLEOTIDE SEQUENCE</scope>
    <source>
        <strain evidence="3">18CBH55</strain>
    </source>
</reference>
<evidence type="ECO:0000313" key="4">
    <source>
        <dbReference type="Proteomes" id="UP001145094"/>
    </source>
</evidence>
<evidence type="ECO:0000256" key="1">
    <source>
        <dbReference type="SAM" id="Phobius"/>
    </source>
</evidence>
<dbReference type="EMBL" id="BSCH01000004">
    <property type="protein sequence ID" value="GLG89341.1"/>
    <property type="molecule type" value="Genomic_DNA"/>
</dbReference>
<name>A0A9W6FGS4_9FIRM</name>
<proteinExistence type="predicted"/>
<comment type="caution">
    <text evidence="3">The sequence shown here is derived from an EMBL/GenBank/DDBJ whole genome shotgun (WGS) entry which is preliminary data.</text>
</comment>
<keyword evidence="1" id="KW-0812">Transmembrane</keyword>